<name>A0A1Q9CQI3_SYMMI</name>
<reference evidence="1 2" key="1">
    <citation type="submission" date="2016-02" db="EMBL/GenBank/DDBJ databases">
        <title>Genome analysis of coral dinoflagellate symbionts highlights evolutionary adaptations to a symbiotic lifestyle.</title>
        <authorList>
            <person name="Aranda M."/>
            <person name="Li Y."/>
            <person name="Liew Y.J."/>
            <person name="Baumgarten S."/>
            <person name="Simakov O."/>
            <person name="Wilson M."/>
            <person name="Piel J."/>
            <person name="Ashoor H."/>
            <person name="Bougouffa S."/>
            <person name="Bajic V.B."/>
            <person name="Ryu T."/>
            <person name="Ravasi T."/>
            <person name="Bayer T."/>
            <person name="Micklem G."/>
            <person name="Kim H."/>
            <person name="Bhak J."/>
            <person name="Lajeunesse T.C."/>
            <person name="Voolstra C.R."/>
        </authorList>
    </citation>
    <scope>NUCLEOTIDE SEQUENCE [LARGE SCALE GENOMIC DNA]</scope>
    <source>
        <strain evidence="1 2">CCMP2467</strain>
    </source>
</reference>
<sequence length="204" mass="23318">MSDKPDLAVELGDLSFNKQGGKFFPLRSACGRAPEWTSAEWLKILWHPSGFKDPSARRVSLCLETDEGTRAFFRGVEERLVRSLATQAQKDTRLFGKLQTESEVKERFLSCLKANARSGAFLKTKMDWDRLRIWGPKGEVLKEVGELAGRECKVRCELRQVWLMTGQCGLLVEVTDLMLRESSNERLDLLHSLVPQQECDAWER</sequence>
<dbReference type="OrthoDB" id="438325at2759"/>
<dbReference type="Proteomes" id="UP000186817">
    <property type="component" value="Unassembled WGS sequence"/>
</dbReference>
<evidence type="ECO:0000313" key="1">
    <source>
        <dbReference type="EMBL" id="OLP85170.1"/>
    </source>
</evidence>
<comment type="caution">
    <text evidence="1">The sequence shown here is derived from an EMBL/GenBank/DDBJ whole genome shotgun (WGS) entry which is preliminary data.</text>
</comment>
<keyword evidence="2" id="KW-1185">Reference proteome</keyword>
<gene>
    <name evidence="1" type="ORF">AK812_SmicGene33868</name>
</gene>
<dbReference type="AlphaFoldDB" id="A0A1Q9CQI3"/>
<organism evidence="1 2">
    <name type="scientific">Symbiodinium microadriaticum</name>
    <name type="common">Dinoflagellate</name>
    <name type="synonym">Zooxanthella microadriatica</name>
    <dbReference type="NCBI Taxonomy" id="2951"/>
    <lineage>
        <taxon>Eukaryota</taxon>
        <taxon>Sar</taxon>
        <taxon>Alveolata</taxon>
        <taxon>Dinophyceae</taxon>
        <taxon>Suessiales</taxon>
        <taxon>Symbiodiniaceae</taxon>
        <taxon>Symbiodinium</taxon>
    </lineage>
</organism>
<protein>
    <submittedName>
        <fullName evidence="1">Uncharacterized protein</fullName>
    </submittedName>
</protein>
<dbReference type="EMBL" id="LSRX01000992">
    <property type="protein sequence ID" value="OLP85170.1"/>
    <property type="molecule type" value="Genomic_DNA"/>
</dbReference>
<proteinExistence type="predicted"/>
<evidence type="ECO:0000313" key="2">
    <source>
        <dbReference type="Proteomes" id="UP000186817"/>
    </source>
</evidence>
<accession>A0A1Q9CQI3</accession>